<evidence type="ECO:0000313" key="2">
    <source>
        <dbReference type="EMBL" id="CAG9770276.1"/>
    </source>
</evidence>
<protein>
    <submittedName>
        <fullName evidence="2">Uncharacterized protein</fullName>
    </submittedName>
</protein>
<keyword evidence="1" id="KW-0732">Signal</keyword>
<sequence>MFLKIFTIVCFATLVTFVHSDDDLLTLTCHSCLSFDQEPTTAGCSYMNCTDLAATENFPVQYAVCVKTKIQYQTSIVYQASCEYQILTLQDQKYCADLEVTDVPGMKFLECKSCRNNLCNSY</sequence>
<dbReference type="AlphaFoldDB" id="A0A9N9MTS5"/>
<dbReference type="Proteomes" id="UP001152799">
    <property type="component" value="Chromosome 6"/>
</dbReference>
<feature type="chain" id="PRO_5040195280" evidence="1">
    <location>
        <begin position="21"/>
        <end position="122"/>
    </location>
</feature>
<keyword evidence="3" id="KW-1185">Reference proteome</keyword>
<feature type="signal peptide" evidence="1">
    <location>
        <begin position="1"/>
        <end position="20"/>
    </location>
</feature>
<accession>A0A9N9MTS5</accession>
<proteinExistence type="predicted"/>
<organism evidence="2 3">
    <name type="scientific">Ceutorhynchus assimilis</name>
    <name type="common">cabbage seed weevil</name>
    <dbReference type="NCBI Taxonomy" id="467358"/>
    <lineage>
        <taxon>Eukaryota</taxon>
        <taxon>Metazoa</taxon>
        <taxon>Ecdysozoa</taxon>
        <taxon>Arthropoda</taxon>
        <taxon>Hexapoda</taxon>
        <taxon>Insecta</taxon>
        <taxon>Pterygota</taxon>
        <taxon>Neoptera</taxon>
        <taxon>Endopterygota</taxon>
        <taxon>Coleoptera</taxon>
        <taxon>Polyphaga</taxon>
        <taxon>Cucujiformia</taxon>
        <taxon>Curculionidae</taxon>
        <taxon>Ceutorhynchinae</taxon>
        <taxon>Ceutorhynchus</taxon>
    </lineage>
</organism>
<gene>
    <name evidence="2" type="ORF">CEUTPL_LOCUS10731</name>
</gene>
<reference evidence="2" key="1">
    <citation type="submission" date="2022-01" db="EMBL/GenBank/DDBJ databases">
        <authorList>
            <person name="King R."/>
        </authorList>
    </citation>
    <scope>NUCLEOTIDE SEQUENCE</scope>
</reference>
<evidence type="ECO:0000313" key="3">
    <source>
        <dbReference type="Proteomes" id="UP001152799"/>
    </source>
</evidence>
<dbReference type="EMBL" id="OU892282">
    <property type="protein sequence ID" value="CAG9770276.1"/>
    <property type="molecule type" value="Genomic_DNA"/>
</dbReference>
<evidence type="ECO:0000256" key="1">
    <source>
        <dbReference type="SAM" id="SignalP"/>
    </source>
</evidence>
<name>A0A9N9MTS5_9CUCU</name>